<keyword evidence="6" id="KW-0283">Flagellar rotation</keyword>
<feature type="domain" description="MotA/TolQ/ExbB proton channel" evidence="10">
    <location>
        <begin position="126"/>
        <end position="241"/>
    </location>
</feature>
<keyword evidence="5 9" id="KW-0812">Transmembrane</keyword>
<keyword evidence="4" id="KW-1003">Cell membrane</keyword>
<evidence type="ECO:0000256" key="8">
    <source>
        <dbReference type="ARBA" id="ARBA00023136"/>
    </source>
</evidence>
<dbReference type="InterPro" id="IPR047055">
    <property type="entry name" value="MotA-like"/>
</dbReference>
<keyword evidence="8 9" id="KW-0472">Membrane</keyword>
<evidence type="ECO:0000256" key="5">
    <source>
        <dbReference type="ARBA" id="ARBA00022692"/>
    </source>
</evidence>
<feature type="transmembrane region" description="Helical" evidence="9">
    <location>
        <begin position="52"/>
        <end position="74"/>
    </location>
</feature>
<dbReference type="PANTHER" id="PTHR30433:SF2">
    <property type="entry name" value="MOTILITY PROTEIN A"/>
    <property type="match status" value="1"/>
</dbReference>
<evidence type="ECO:0000256" key="7">
    <source>
        <dbReference type="ARBA" id="ARBA00022989"/>
    </source>
</evidence>
<evidence type="ECO:0000256" key="3">
    <source>
        <dbReference type="ARBA" id="ARBA00022448"/>
    </source>
</evidence>
<comment type="subcellular location">
    <subcellularLocation>
        <location evidence="1">Cell membrane</location>
        <topology evidence="1">Multi-pass membrane protein</topology>
    </subcellularLocation>
</comment>
<dbReference type="AlphaFoldDB" id="A0A7T0G1R7"/>
<dbReference type="PANTHER" id="PTHR30433">
    <property type="entry name" value="CHEMOTAXIS PROTEIN MOTA"/>
    <property type="match status" value="1"/>
</dbReference>
<dbReference type="GO" id="GO:0005886">
    <property type="term" value="C:plasma membrane"/>
    <property type="evidence" value="ECO:0007669"/>
    <property type="project" value="UniProtKB-SubCell"/>
</dbReference>
<sequence>MATAVKTQEELRQQAIDATPQQNVVDMGTILGTLCGFLLIFGAILYQGEVGLFWSIPSGLIVFGGTVTTAFIAFPSQKILGMIPVIINAYKPDVHKPADYVDVIMALSSKYRTGGMKRLESEEEFLNNRFLRSGVSMIVDGYNSREIQEIMEREMQALVERHNSGQKILRFMAVQSPVFGMAGTLIGLIQMLSQLEDPSQIGSGLATALITTFYGIMLANLIIIPLVAKLNTRTENETTLLKAIRVGVMGIHDRVNPQKIRRSMNALLPPDSQK</sequence>
<protein>
    <submittedName>
        <fullName evidence="11">Biopolymer transporter ExbB</fullName>
    </submittedName>
</protein>
<keyword evidence="7 9" id="KW-1133">Transmembrane helix</keyword>
<dbReference type="GO" id="GO:0006935">
    <property type="term" value="P:chemotaxis"/>
    <property type="evidence" value="ECO:0007669"/>
    <property type="project" value="InterPro"/>
</dbReference>
<feature type="transmembrane region" description="Helical" evidence="9">
    <location>
        <begin position="205"/>
        <end position="228"/>
    </location>
</feature>
<evidence type="ECO:0000256" key="6">
    <source>
        <dbReference type="ARBA" id="ARBA00022779"/>
    </source>
</evidence>
<evidence type="ECO:0000256" key="1">
    <source>
        <dbReference type="ARBA" id="ARBA00004651"/>
    </source>
</evidence>
<evidence type="ECO:0000256" key="4">
    <source>
        <dbReference type="ARBA" id="ARBA00022475"/>
    </source>
</evidence>
<dbReference type="Pfam" id="PF01618">
    <property type="entry name" value="MotA_ExbB"/>
    <property type="match status" value="1"/>
</dbReference>
<reference evidence="11 12" key="1">
    <citation type="submission" date="2020-02" db="EMBL/GenBank/DDBJ databases">
        <title>Genomic and physiological characterization of two novel Nitrospinaceae genera.</title>
        <authorList>
            <person name="Mueller A.J."/>
            <person name="Jung M.-Y."/>
            <person name="Strachan C.R."/>
            <person name="Herbold C.W."/>
            <person name="Kirkegaard R.H."/>
            <person name="Daims H."/>
        </authorList>
    </citation>
    <scope>NUCLEOTIDE SEQUENCE [LARGE SCALE GENOMIC DNA]</scope>
    <source>
        <strain evidence="11">EB</strain>
    </source>
</reference>
<evidence type="ECO:0000259" key="10">
    <source>
        <dbReference type="Pfam" id="PF01618"/>
    </source>
</evidence>
<evidence type="ECO:0000313" key="12">
    <source>
        <dbReference type="Proteomes" id="UP000594688"/>
    </source>
</evidence>
<feature type="transmembrane region" description="Helical" evidence="9">
    <location>
        <begin position="24"/>
        <end position="46"/>
    </location>
</feature>
<keyword evidence="3" id="KW-0813">Transport</keyword>
<proteinExistence type="inferred from homology"/>
<dbReference type="EMBL" id="CP048685">
    <property type="protein sequence ID" value="QPJ63166.1"/>
    <property type="molecule type" value="Genomic_DNA"/>
</dbReference>
<dbReference type="Proteomes" id="UP000594688">
    <property type="component" value="Chromosome"/>
</dbReference>
<evidence type="ECO:0000256" key="2">
    <source>
        <dbReference type="ARBA" id="ARBA00008038"/>
    </source>
</evidence>
<dbReference type="InterPro" id="IPR002898">
    <property type="entry name" value="MotA_ExbB_proton_chnl"/>
</dbReference>
<evidence type="ECO:0000313" key="11">
    <source>
        <dbReference type="EMBL" id="QPJ63166.1"/>
    </source>
</evidence>
<organism evidence="11 12">
    <name type="scientific">Candidatus Nitronauta litoralis</name>
    <dbReference type="NCBI Taxonomy" id="2705533"/>
    <lineage>
        <taxon>Bacteria</taxon>
        <taxon>Pseudomonadati</taxon>
        <taxon>Nitrospinota/Tectimicrobiota group</taxon>
        <taxon>Nitrospinota</taxon>
        <taxon>Nitrospinia</taxon>
        <taxon>Nitrospinales</taxon>
        <taxon>Nitrospinaceae</taxon>
        <taxon>Candidatus Nitronauta</taxon>
    </lineage>
</organism>
<feature type="transmembrane region" description="Helical" evidence="9">
    <location>
        <begin position="171"/>
        <end position="193"/>
    </location>
</feature>
<accession>A0A7T0G1R7</accession>
<name>A0A7T0G1R7_9BACT</name>
<dbReference type="GO" id="GO:0071978">
    <property type="term" value="P:bacterial-type flagellum-dependent swarming motility"/>
    <property type="evidence" value="ECO:0007669"/>
    <property type="project" value="InterPro"/>
</dbReference>
<comment type="similarity">
    <text evidence="2">Belongs to the MotA family.</text>
</comment>
<dbReference type="InterPro" id="IPR000540">
    <property type="entry name" value="Flag_MotA_CS"/>
</dbReference>
<gene>
    <name evidence="11" type="ORF">G3M70_15305</name>
</gene>
<evidence type="ECO:0000256" key="9">
    <source>
        <dbReference type="SAM" id="Phobius"/>
    </source>
</evidence>
<dbReference type="PROSITE" id="PS01307">
    <property type="entry name" value="MOTA"/>
    <property type="match status" value="1"/>
</dbReference>
<dbReference type="KEGG" id="nli:G3M70_15305"/>